<dbReference type="PRINTS" id="PR00812">
    <property type="entry name" value="BCTERIALGSPF"/>
</dbReference>
<evidence type="ECO:0000256" key="2">
    <source>
        <dbReference type="ARBA" id="ARBA00005745"/>
    </source>
</evidence>
<feature type="domain" description="Type II secretion system protein GspF" evidence="8">
    <location>
        <begin position="264"/>
        <end position="381"/>
    </location>
</feature>
<reference evidence="9 10" key="1">
    <citation type="submission" date="2016-07" db="EMBL/GenBank/DDBJ databases">
        <title>Detection of Helicobacter winghamensis from caecal content of red fox (Vulpes vulpes).</title>
        <authorList>
            <person name="Zanoni R.G."/>
            <person name="Florio D."/>
            <person name="Caffara M."/>
            <person name="Renzi M."/>
            <person name="Parisi A."/>
            <person name="Pasquali F."/>
            <person name="Manfreda G."/>
        </authorList>
    </citation>
    <scope>NUCLEOTIDE SEQUENCE [LARGE SCALE GENOMIC DNA]</scope>
    <source>
        <strain evidence="9 10">295_13</strain>
    </source>
</reference>
<keyword evidence="10" id="KW-1185">Reference proteome</keyword>
<evidence type="ECO:0000256" key="7">
    <source>
        <dbReference type="SAM" id="Phobius"/>
    </source>
</evidence>
<proteinExistence type="inferred from homology"/>
<dbReference type="STRING" id="556267.HWAG_00578"/>
<gene>
    <name evidence="9" type="ORF">BCM31_07730</name>
</gene>
<evidence type="ECO:0000313" key="10">
    <source>
        <dbReference type="Proteomes" id="UP000233350"/>
    </source>
</evidence>
<keyword evidence="3" id="KW-1003">Cell membrane</keyword>
<dbReference type="EMBL" id="MBPK01000002">
    <property type="protein sequence ID" value="PKT82609.1"/>
    <property type="molecule type" value="Genomic_DNA"/>
</dbReference>
<protein>
    <recommendedName>
        <fullName evidence="8">Type II secretion system protein GspF domain-containing protein</fullName>
    </recommendedName>
</protein>
<evidence type="ECO:0000259" key="8">
    <source>
        <dbReference type="Pfam" id="PF00482"/>
    </source>
</evidence>
<sequence length="392" mass="44650">MRFLVKYKSQGKIYTKVFKAHSQAELERNLKGIIVLEITPKSNLLELQRKIGAKDLLSAFYEFKLGLKARLPLQTLLENLQNHCKNKTLKIRFQKALLALNSGKNLAQSFKEAGFSDFICAMLLIGQKANLLLEVVELVILRLKNDQKNQKILTKVMLYPSVVFCVMVCVFLGVTLFVLPQFEVLFSGVDAELPFVSRSLLFMRGLVLDFGLLTSGVFVLLSVIFFWAYKNMESLRWRVDFLLLKIPFLGWVLKDFERVQFLLSFFWLYRSKVPLQEVLEISIKALHNAYLKHKASGIFSKVSQGVEIKDALGVMFDGFGVQLLSATHNEAGFLESLEVLLELYQEELQTHSEALLGAIEPVMILVLGVLVLWLALGIFLPLWELPLQMQSL</sequence>
<dbReference type="Proteomes" id="UP000233350">
    <property type="component" value="Unassembled WGS sequence"/>
</dbReference>
<dbReference type="InterPro" id="IPR018076">
    <property type="entry name" value="T2SS_GspF_dom"/>
</dbReference>
<organism evidence="9 10">
    <name type="scientific">Helicobacter winghamensis</name>
    <dbReference type="NCBI Taxonomy" id="157268"/>
    <lineage>
        <taxon>Bacteria</taxon>
        <taxon>Pseudomonadati</taxon>
        <taxon>Campylobacterota</taxon>
        <taxon>Epsilonproteobacteria</taxon>
        <taxon>Campylobacterales</taxon>
        <taxon>Helicobacteraceae</taxon>
        <taxon>Helicobacter</taxon>
    </lineage>
</organism>
<dbReference type="OrthoDB" id="5317887at2"/>
<dbReference type="GO" id="GO:0005886">
    <property type="term" value="C:plasma membrane"/>
    <property type="evidence" value="ECO:0007669"/>
    <property type="project" value="UniProtKB-SubCell"/>
</dbReference>
<keyword evidence="6 7" id="KW-0472">Membrane</keyword>
<evidence type="ECO:0000256" key="1">
    <source>
        <dbReference type="ARBA" id="ARBA00004651"/>
    </source>
</evidence>
<dbReference type="GeneID" id="97289085"/>
<feature type="transmembrane region" description="Helical" evidence="7">
    <location>
        <begin position="156"/>
        <end position="182"/>
    </location>
</feature>
<comment type="similarity">
    <text evidence="2">Belongs to the GSP F family.</text>
</comment>
<name>A0A2N3PLE4_9HELI</name>
<feature type="domain" description="Type II secretion system protein GspF" evidence="8">
    <location>
        <begin position="67"/>
        <end position="180"/>
    </location>
</feature>
<comment type="subcellular location">
    <subcellularLocation>
        <location evidence="1">Cell membrane</location>
        <topology evidence="1">Multi-pass membrane protein</topology>
    </subcellularLocation>
</comment>
<evidence type="ECO:0000256" key="5">
    <source>
        <dbReference type="ARBA" id="ARBA00022989"/>
    </source>
</evidence>
<comment type="caution">
    <text evidence="9">The sequence shown here is derived from an EMBL/GenBank/DDBJ whole genome shotgun (WGS) entry which is preliminary data.</text>
</comment>
<accession>A0A2N3PLE4</accession>
<evidence type="ECO:0000313" key="9">
    <source>
        <dbReference type="EMBL" id="PKT82609.1"/>
    </source>
</evidence>
<dbReference type="PANTHER" id="PTHR30012">
    <property type="entry name" value="GENERAL SECRETION PATHWAY PROTEIN"/>
    <property type="match status" value="1"/>
</dbReference>
<dbReference type="InterPro" id="IPR042094">
    <property type="entry name" value="T2SS_GspF_sf"/>
</dbReference>
<dbReference type="Pfam" id="PF00482">
    <property type="entry name" value="T2SSF"/>
    <property type="match status" value="2"/>
</dbReference>
<keyword evidence="4 7" id="KW-0812">Transmembrane</keyword>
<evidence type="ECO:0000256" key="6">
    <source>
        <dbReference type="ARBA" id="ARBA00023136"/>
    </source>
</evidence>
<dbReference type="InterPro" id="IPR003004">
    <property type="entry name" value="GspF/PilC"/>
</dbReference>
<dbReference type="PANTHER" id="PTHR30012:SF0">
    <property type="entry name" value="TYPE II SECRETION SYSTEM PROTEIN F-RELATED"/>
    <property type="match status" value="1"/>
</dbReference>
<evidence type="ECO:0000256" key="4">
    <source>
        <dbReference type="ARBA" id="ARBA00022692"/>
    </source>
</evidence>
<dbReference type="RefSeq" id="WP_006802271.1">
    <property type="nucleotide sequence ID" value="NZ_CABKOI010000021.1"/>
</dbReference>
<keyword evidence="5 7" id="KW-1133">Transmembrane helix</keyword>
<dbReference type="AlphaFoldDB" id="A0A2N3PLE4"/>
<dbReference type="Gene3D" id="1.20.81.30">
    <property type="entry name" value="Type II secretion system (T2SS), domain F"/>
    <property type="match status" value="2"/>
</dbReference>
<evidence type="ECO:0000256" key="3">
    <source>
        <dbReference type="ARBA" id="ARBA00022475"/>
    </source>
</evidence>
<feature type="transmembrane region" description="Helical" evidence="7">
    <location>
        <begin position="202"/>
        <end position="229"/>
    </location>
</feature>
<feature type="transmembrane region" description="Helical" evidence="7">
    <location>
        <begin position="362"/>
        <end position="383"/>
    </location>
</feature>